<reference evidence="1" key="1">
    <citation type="journal article" date="2014" name="Int. J. Syst. Evol. Microbiol.">
        <title>Complete genome sequence of Corynebacterium casei LMG S-19264T (=DSM 44701T), isolated from a smear-ripened cheese.</title>
        <authorList>
            <consortium name="US DOE Joint Genome Institute (JGI-PGF)"/>
            <person name="Walter F."/>
            <person name="Albersmeier A."/>
            <person name="Kalinowski J."/>
            <person name="Ruckert C."/>
        </authorList>
    </citation>
    <scope>NUCLEOTIDE SEQUENCE</scope>
    <source>
        <strain evidence="1">CGMCC 1.15085</strain>
    </source>
</reference>
<dbReference type="EMBL" id="BMHI01000001">
    <property type="protein sequence ID" value="GGB19497.1"/>
    <property type="molecule type" value="Genomic_DNA"/>
</dbReference>
<reference evidence="1" key="2">
    <citation type="submission" date="2020-09" db="EMBL/GenBank/DDBJ databases">
        <authorList>
            <person name="Sun Q."/>
            <person name="Zhou Y."/>
        </authorList>
    </citation>
    <scope>NUCLEOTIDE SEQUENCE</scope>
    <source>
        <strain evidence="1">CGMCC 1.15085</strain>
    </source>
</reference>
<sequence>MTATGCTCPDLPDLIAAAMHGEQPVCAIHNPPAATEPHGNPSALNNTNSLRNLILEAVHTQGETTHE</sequence>
<name>A0A916SWP4_9MICO</name>
<organism evidence="1 2">
    <name type="scientific">Flexivirga endophytica</name>
    <dbReference type="NCBI Taxonomy" id="1849103"/>
    <lineage>
        <taxon>Bacteria</taxon>
        <taxon>Bacillati</taxon>
        <taxon>Actinomycetota</taxon>
        <taxon>Actinomycetes</taxon>
        <taxon>Micrococcales</taxon>
        <taxon>Dermacoccaceae</taxon>
        <taxon>Flexivirga</taxon>
    </lineage>
</organism>
<evidence type="ECO:0000313" key="2">
    <source>
        <dbReference type="Proteomes" id="UP000636793"/>
    </source>
</evidence>
<keyword evidence="2" id="KW-1185">Reference proteome</keyword>
<dbReference type="AlphaFoldDB" id="A0A916SWP4"/>
<dbReference type="RefSeq" id="WP_188835506.1">
    <property type="nucleotide sequence ID" value="NZ_BMHI01000001.1"/>
</dbReference>
<accession>A0A916SWP4</accession>
<comment type="caution">
    <text evidence="1">The sequence shown here is derived from an EMBL/GenBank/DDBJ whole genome shotgun (WGS) entry which is preliminary data.</text>
</comment>
<proteinExistence type="predicted"/>
<evidence type="ECO:0000313" key="1">
    <source>
        <dbReference type="EMBL" id="GGB19497.1"/>
    </source>
</evidence>
<gene>
    <name evidence="1" type="ORF">GCM10011492_06670</name>
</gene>
<dbReference type="Proteomes" id="UP000636793">
    <property type="component" value="Unassembled WGS sequence"/>
</dbReference>
<protein>
    <submittedName>
        <fullName evidence="1">Uncharacterized protein</fullName>
    </submittedName>
</protein>